<sequence>MVRKKWIIEGIRFGRRRRRFGVDFAVNLMEHITTTMNRIWEECKGAWKKIDTFYDYLKLSWKVEIHMFLELSTLHGVKYVADNSRPFLERFLWFLCVLTGSVATVVVIFSLWVKFQTDPTITGLDSEFSEWNVRYPAIFLCSEEPSSLENVKDILGITENSTYDDLEKVTFLHDLAQLTFNSIPSFAAKYPIMEPFIDGRDNIRDIMHQFMDSCDDLFYGCTFKDEPFDCCSGEDKRFLPVFTENGFCHAFNSRHSQELNVSVIVPDPDNGWEEGGTPSSHNKTENGMPLIVCTGFRSAPFNIQYIKEADTKWSLQFSLKSRKAPVYVYILSVDDMVSINVQPQHKWEFQIYKINFLMRQTYTTDDTKQLSVKQRRCVFQDEYRLKVHNVYTYSACTIQCRMENAKKICGCIPYFYKAVEDFPYCTVQELQCIAKHFEDIKQLDTCNCQLGCDNIVYEVEGQYAETIHNTVDDMEIGFAVWPMLRYKRQVLFGWVDLLVSFGGIAGLFLGFSILSMVEIIYYFVIRSCIAAVLERVKLDRIRLENELKPLPDYDLSLLPYIFSDPLPGGGLDVIARKYAKQLRKTNQRRKDKNVETWAIHTNFFPPFGIEFIN</sequence>
<keyword evidence="10 12" id="KW-0739">Sodium transport</keyword>
<feature type="transmembrane region" description="Helical" evidence="13">
    <location>
        <begin position="91"/>
        <end position="113"/>
    </location>
</feature>
<dbReference type="GO" id="GO:0015280">
    <property type="term" value="F:ligand-gated sodium channel activity"/>
    <property type="evidence" value="ECO:0007669"/>
    <property type="project" value="TreeGrafter"/>
</dbReference>
<reference evidence="14" key="1">
    <citation type="submission" date="2020-08" db="EMBL/GenBank/DDBJ databases">
        <title>Genome sequencing and assembly of the red palm weevil Rhynchophorus ferrugineus.</title>
        <authorList>
            <person name="Dias G.B."/>
            <person name="Bergman C.M."/>
            <person name="Manee M."/>
        </authorList>
    </citation>
    <scope>NUCLEOTIDE SEQUENCE</scope>
    <source>
        <strain evidence="14">AA-2017</strain>
        <tissue evidence="14">Whole larva</tissue>
    </source>
</reference>
<evidence type="ECO:0000256" key="5">
    <source>
        <dbReference type="ARBA" id="ARBA00022692"/>
    </source>
</evidence>
<evidence type="ECO:0000256" key="3">
    <source>
        <dbReference type="ARBA" id="ARBA00022448"/>
    </source>
</evidence>
<evidence type="ECO:0000256" key="13">
    <source>
        <dbReference type="SAM" id="Phobius"/>
    </source>
</evidence>
<keyword evidence="7" id="KW-0915">Sodium</keyword>
<dbReference type="OrthoDB" id="6238402at2759"/>
<evidence type="ECO:0000256" key="1">
    <source>
        <dbReference type="ARBA" id="ARBA00004141"/>
    </source>
</evidence>
<keyword evidence="11 12" id="KW-0407">Ion channel</keyword>
<dbReference type="Pfam" id="PF00858">
    <property type="entry name" value="ASC"/>
    <property type="match status" value="1"/>
</dbReference>
<evidence type="ECO:0000256" key="7">
    <source>
        <dbReference type="ARBA" id="ARBA00023053"/>
    </source>
</evidence>
<evidence type="ECO:0000256" key="10">
    <source>
        <dbReference type="ARBA" id="ARBA00023201"/>
    </source>
</evidence>
<keyword evidence="8 12" id="KW-0406">Ion transport</keyword>
<evidence type="ECO:0000256" key="8">
    <source>
        <dbReference type="ARBA" id="ARBA00023065"/>
    </source>
</evidence>
<dbReference type="GO" id="GO:0005886">
    <property type="term" value="C:plasma membrane"/>
    <property type="evidence" value="ECO:0007669"/>
    <property type="project" value="TreeGrafter"/>
</dbReference>
<dbReference type="Gene3D" id="1.10.287.820">
    <property type="entry name" value="Acid-sensing ion channel domain"/>
    <property type="match status" value="1"/>
</dbReference>
<evidence type="ECO:0000256" key="4">
    <source>
        <dbReference type="ARBA" id="ARBA00022461"/>
    </source>
</evidence>
<dbReference type="PANTHER" id="PTHR11690">
    <property type="entry name" value="AMILORIDE-SENSITIVE SODIUM CHANNEL-RELATED"/>
    <property type="match status" value="1"/>
</dbReference>
<organism evidence="14 15">
    <name type="scientific">Rhynchophorus ferrugineus</name>
    <name type="common">Red palm weevil</name>
    <name type="synonym">Curculio ferrugineus</name>
    <dbReference type="NCBI Taxonomy" id="354439"/>
    <lineage>
        <taxon>Eukaryota</taxon>
        <taxon>Metazoa</taxon>
        <taxon>Ecdysozoa</taxon>
        <taxon>Arthropoda</taxon>
        <taxon>Hexapoda</taxon>
        <taxon>Insecta</taxon>
        <taxon>Pterygota</taxon>
        <taxon>Neoptera</taxon>
        <taxon>Endopterygota</taxon>
        <taxon>Coleoptera</taxon>
        <taxon>Polyphaga</taxon>
        <taxon>Cucujiformia</taxon>
        <taxon>Curculionidae</taxon>
        <taxon>Dryophthorinae</taxon>
        <taxon>Rhynchophorus</taxon>
    </lineage>
</organism>
<keyword evidence="6 13" id="KW-1133">Transmembrane helix</keyword>
<evidence type="ECO:0000256" key="2">
    <source>
        <dbReference type="ARBA" id="ARBA00007193"/>
    </source>
</evidence>
<name>A0A834MCJ2_RHYFE</name>
<evidence type="ECO:0000313" key="15">
    <source>
        <dbReference type="Proteomes" id="UP000625711"/>
    </source>
</evidence>
<dbReference type="AlphaFoldDB" id="A0A834MCJ2"/>
<comment type="subcellular location">
    <subcellularLocation>
        <location evidence="1">Membrane</location>
        <topology evidence="1">Multi-pass membrane protein</topology>
    </subcellularLocation>
</comment>
<dbReference type="Gene3D" id="1.10.287.770">
    <property type="entry name" value="YojJ-like"/>
    <property type="match status" value="1"/>
</dbReference>
<comment type="caution">
    <text evidence="14">The sequence shown here is derived from an EMBL/GenBank/DDBJ whole genome shotgun (WGS) entry which is preliminary data.</text>
</comment>
<evidence type="ECO:0008006" key="16">
    <source>
        <dbReference type="Google" id="ProtNLM"/>
    </source>
</evidence>
<dbReference type="InterPro" id="IPR001873">
    <property type="entry name" value="ENaC"/>
</dbReference>
<keyword evidence="3 12" id="KW-0813">Transport</keyword>
<keyword evidence="4 12" id="KW-0894">Sodium channel</keyword>
<gene>
    <name evidence="14" type="ORF">GWI33_014250</name>
</gene>
<keyword evidence="5 12" id="KW-0812">Transmembrane</keyword>
<dbReference type="Proteomes" id="UP000625711">
    <property type="component" value="Unassembled WGS sequence"/>
</dbReference>
<evidence type="ECO:0000256" key="9">
    <source>
        <dbReference type="ARBA" id="ARBA00023136"/>
    </source>
</evidence>
<accession>A0A834MCJ2</accession>
<proteinExistence type="inferred from homology"/>
<evidence type="ECO:0000256" key="12">
    <source>
        <dbReference type="RuleBase" id="RU000679"/>
    </source>
</evidence>
<evidence type="ECO:0000256" key="11">
    <source>
        <dbReference type="ARBA" id="ARBA00023303"/>
    </source>
</evidence>
<keyword evidence="9 13" id="KW-0472">Membrane</keyword>
<feature type="transmembrane region" description="Helical" evidence="13">
    <location>
        <begin position="491"/>
        <end position="513"/>
    </location>
</feature>
<dbReference type="EMBL" id="JAACXV010013598">
    <property type="protein sequence ID" value="KAF7272999.1"/>
    <property type="molecule type" value="Genomic_DNA"/>
</dbReference>
<protein>
    <recommendedName>
        <fullName evidence="16">Sodium channel protein Nach</fullName>
    </recommendedName>
</protein>
<evidence type="ECO:0000256" key="6">
    <source>
        <dbReference type="ARBA" id="ARBA00022989"/>
    </source>
</evidence>
<evidence type="ECO:0000313" key="14">
    <source>
        <dbReference type="EMBL" id="KAF7272999.1"/>
    </source>
</evidence>
<dbReference type="PANTHER" id="PTHR11690:SF247">
    <property type="entry name" value="PICKPOCKET 23, ISOFORM C"/>
    <property type="match status" value="1"/>
</dbReference>
<comment type="similarity">
    <text evidence="2 12">Belongs to the amiloride-sensitive sodium channel (TC 1.A.6) family.</text>
</comment>
<keyword evidence="15" id="KW-1185">Reference proteome</keyword>